<dbReference type="InterPro" id="IPR044730">
    <property type="entry name" value="RNase_H-like_dom_plant"/>
</dbReference>
<name>A0ABQ7UHJ5_SOLTU</name>
<dbReference type="EMBL" id="JAIVGD010000019">
    <property type="protein sequence ID" value="KAH0748479.1"/>
    <property type="molecule type" value="Genomic_DNA"/>
</dbReference>
<protein>
    <recommendedName>
        <fullName evidence="1">RNase H type-1 domain-containing protein</fullName>
    </recommendedName>
</protein>
<dbReference type="SUPFAM" id="SSF53098">
    <property type="entry name" value="Ribonuclease H-like"/>
    <property type="match status" value="1"/>
</dbReference>
<dbReference type="InterPro" id="IPR036397">
    <property type="entry name" value="RNaseH_sf"/>
</dbReference>
<gene>
    <name evidence="2" type="ORF">KY290_027711</name>
</gene>
<accession>A0ABQ7UHJ5</accession>
<dbReference type="CDD" id="cd06222">
    <property type="entry name" value="RNase_H_like"/>
    <property type="match status" value="1"/>
</dbReference>
<dbReference type="InterPro" id="IPR012337">
    <property type="entry name" value="RNaseH-like_sf"/>
</dbReference>
<dbReference type="Gene3D" id="3.30.420.10">
    <property type="entry name" value="Ribonuclease H-like superfamily/Ribonuclease H"/>
    <property type="match status" value="1"/>
</dbReference>
<dbReference type="Pfam" id="PF13456">
    <property type="entry name" value="RVT_3"/>
    <property type="match status" value="1"/>
</dbReference>
<dbReference type="PANTHER" id="PTHR47723:SF24">
    <property type="entry name" value="RNASE H TYPE-1 DOMAIN-CONTAINING PROTEIN"/>
    <property type="match status" value="1"/>
</dbReference>
<dbReference type="Proteomes" id="UP000826656">
    <property type="component" value="Unassembled WGS sequence"/>
</dbReference>
<feature type="domain" description="RNase H type-1" evidence="1">
    <location>
        <begin position="80"/>
        <end position="187"/>
    </location>
</feature>
<evidence type="ECO:0000259" key="1">
    <source>
        <dbReference type="Pfam" id="PF13456"/>
    </source>
</evidence>
<proteinExistence type="predicted"/>
<organism evidence="2 3">
    <name type="scientific">Solanum tuberosum</name>
    <name type="common">Potato</name>
    <dbReference type="NCBI Taxonomy" id="4113"/>
    <lineage>
        <taxon>Eukaryota</taxon>
        <taxon>Viridiplantae</taxon>
        <taxon>Streptophyta</taxon>
        <taxon>Embryophyta</taxon>
        <taxon>Tracheophyta</taxon>
        <taxon>Spermatophyta</taxon>
        <taxon>Magnoliopsida</taxon>
        <taxon>eudicotyledons</taxon>
        <taxon>Gunneridae</taxon>
        <taxon>Pentapetalae</taxon>
        <taxon>asterids</taxon>
        <taxon>lamiids</taxon>
        <taxon>Solanales</taxon>
        <taxon>Solanaceae</taxon>
        <taxon>Solanoideae</taxon>
        <taxon>Solaneae</taxon>
        <taxon>Solanum</taxon>
    </lineage>
</organism>
<keyword evidence="3" id="KW-1185">Reference proteome</keyword>
<dbReference type="InterPro" id="IPR053151">
    <property type="entry name" value="RNase_H-like"/>
</dbReference>
<reference evidence="2 3" key="1">
    <citation type="journal article" date="2021" name="bioRxiv">
        <title>Chromosome-scale and haplotype-resolved genome assembly of a tetraploid potato cultivar.</title>
        <authorList>
            <person name="Sun H."/>
            <person name="Jiao W.-B."/>
            <person name="Krause K."/>
            <person name="Campoy J.A."/>
            <person name="Goel M."/>
            <person name="Folz-Donahue K."/>
            <person name="Kukat C."/>
            <person name="Huettel B."/>
            <person name="Schneeberger K."/>
        </authorList>
    </citation>
    <scope>NUCLEOTIDE SEQUENCE [LARGE SCALE GENOMIC DNA]</scope>
    <source>
        <strain evidence="2">SolTubOtavaFocal</strain>
        <tissue evidence="2">Leaves</tissue>
    </source>
</reference>
<dbReference type="InterPro" id="IPR002156">
    <property type="entry name" value="RNaseH_domain"/>
</dbReference>
<sequence length="208" mass="24116">MDETWEHLFVACHKAQFLWNMVGRAAGIEGPFLQLKDTIFKWWNANCSAKLRPLFNVIPGFILWESWKGRNTVKHGDCASKGNLGPSAGGFCIRNWNGEFIYTASQELDFKTSLEAEVIAFERGLQFCMSHNLLHVILETDSLIVSKILDGIWETPWSISLLIKKIQWLRRDGQVEVSHVFREGNKVEVFKFLTHIWMYLRKGRHSFN</sequence>
<comment type="caution">
    <text evidence="2">The sequence shown here is derived from an EMBL/GenBank/DDBJ whole genome shotgun (WGS) entry which is preliminary data.</text>
</comment>
<evidence type="ECO:0000313" key="2">
    <source>
        <dbReference type="EMBL" id="KAH0748479.1"/>
    </source>
</evidence>
<evidence type="ECO:0000313" key="3">
    <source>
        <dbReference type="Proteomes" id="UP000826656"/>
    </source>
</evidence>
<dbReference type="PANTHER" id="PTHR47723">
    <property type="entry name" value="OS05G0353850 PROTEIN"/>
    <property type="match status" value="1"/>
</dbReference>